<dbReference type="RefSeq" id="WP_101253557.1">
    <property type="nucleotide sequence ID" value="NZ_PIUM01000050.1"/>
</dbReference>
<dbReference type="EMBL" id="PIUM01000050">
    <property type="protein sequence ID" value="PKU21590.1"/>
    <property type="molecule type" value="Genomic_DNA"/>
</dbReference>
<dbReference type="InterPro" id="IPR006680">
    <property type="entry name" value="Amidohydro-rel"/>
</dbReference>
<dbReference type="Proteomes" id="UP000233293">
    <property type="component" value="Unassembled WGS sequence"/>
</dbReference>
<dbReference type="Gene3D" id="3.20.20.140">
    <property type="entry name" value="Metal-dependent hydrolases"/>
    <property type="match status" value="1"/>
</dbReference>
<dbReference type="PANTHER" id="PTHR21240:SF28">
    <property type="entry name" value="ISO-OROTATE DECARBOXYLASE (EUROFUNG)"/>
    <property type="match status" value="1"/>
</dbReference>
<sequence>MGDLVDWHAHWVPPEVVALLSDRGAEPRVVREAGQRFIVTGPGRRQPLREVQLDIAARIAEMDKCGVQRQVLSLAVVLGHFMARLPAVLELPLVAAVNIGLARLVSARGDRFSGLASLPMAHLEEAPAILEKAVTEQGLLGAILPADAFADKAAASRLKDIFAVADRLRAHLFIHPGPLPGGLSPSAAGDEAQMVRRRAVAFQDSLTAAAITFEFTDFLDPYPNAVVHLANLGGTIAFLAERIAMTAERMELPAGLAGGRLRRIFVDTASFGARGVTLAADVLGAERMVFGTDSPALRIAPALRGLEEAALDGPAARAILEGRAFDAIG</sequence>
<reference evidence="4" key="1">
    <citation type="submission" date="2017-12" db="EMBL/GenBank/DDBJ databases">
        <title>Draft genome sequence of Telmatospirillum siberiense 26-4b1T, an acidotolerant peatland alphaproteobacterium potentially involved in sulfur cycling.</title>
        <authorList>
            <person name="Hausmann B."/>
            <person name="Pjevac P."/>
            <person name="Schreck K."/>
            <person name="Herbold C.W."/>
            <person name="Daims H."/>
            <person name="Wagner M."/>
            <person name="Pester M."/>
            <person name="Loy A."/>
        </authorList>
    </citation>
    <scope>NUCLEOTIDE SEQUENCE [LARGE SCALE GENOMIC DNA]</scope>
    <source>
        <strain evidence="4">26-4b1</strain>
    </source>
</reference>
<comment type="caution">
    <text evidence="3">The sequence shown here is derived from an EMBL/GenBank/DDBJ whole genome shotgun (WGS) entry which is preliminary data.</text>
</comment>
<accession>A0A2N3PMH1</accession>
<dbReference type="AlphaFoldDB" id="A0A2N3PMH1"/>
<dbReference type="GO" id="GO:0019748">
    <property type="term" value="P:secondary metabolic process"/>
    <property type="evidence" value="ECO:0007669"/>
    <property type="project" value="TreeGrafter"/>
</dbReference>
<dbReference type="GO" id="GO:0016787">
    <property type="term" value="F:hydrolase activity"/>
    <property type="evidence" value="ECO:0007669"/>
    <property type="project" value="InterPro"/>
</dbReference>
<keyword evidence="4" id="KW-1185">Reference proteome</keyword>
<dbReference type="SUPFAM" id="SSF51556">
    <property type="entry name" value="Metallo-dependent hydrolases"/>
    <property type="match status" value="1"/>
</dbReference>
<dbReference type="InterPro" id="IPR032466">
    <property type="entry name" value="Metal_Hydrolase"/>
</dbReference>
<evidence type="ECO:0000259" key="2">
    <source>
        <dbReference type="Pfam" id="PF04909"/>
    </source>
</evidence>
<feature type="domain" description="Amidohydrolase-related" evidence="2">
    <location>
        <begin position="5"/>
        <end position="297"/>
    </location>
</feature>
<evidence type="ECO:0000256" key="1">
    <source>
        <dbReference type="ARBA" id="ARBA00023239"/>
    </source>
</evidence>
<name>A0A2N3PMH1_9PROT</name>
<dbReference type="GO" id="GO:0016831">
    <property type="term" value="F:carboxy-lyase activity"/>
    <property type="evidence" value="ECO:0007669"/>
    <property type="project" value="InterPro"/>
</dbReference>
<protein>
    <recommendedName>
        <fullName evidence="2">Amidohydrolase-related domain-containing protein</fullName>
    </recommendedName>
</protein>
<dbReference type="Pfam" id="PF04909">
    <property type="entry name" value="Amidohydro_2"/>
    <property type="match status" value="1"/>
</dbReference>
<evidence type="ECO:0000313" key="3">
    <source>
        <dbReference type="EMBL" id="PKU21590.1"/>
    </source>
</evidence>
<gene>
    <name evidence="3" type="ORF">CWS72_25890</name>
</gene>
<evidence type="ECO:0000313" key="4">
    <source>
        <dbReference type="Proteomes" id="UP000233293"/>
    </source>
</evidence>
<dbReference type="PANTHER" id="PTHR21240">
    <property type="entry name" value="2-AMINO-3-CARBOXYLMUCONATE-6-SEMIALDEHYDE DECARBOXYLASE"/>
    <property type="match status" value="1"/>
</dbReference>
<proteinExistence type="predicted"/>
<dbReference type="GO" id="GO:0005737">
    <property type="term" value="C:cytoplasm"/>
    <property type="evidence" value="ECO:0007669"/>
    <property type="project" value="TreeGrafter"/>
</dbReference>
<dbReference type="OrthoDB" id="149172at2"/>
<keyword evidence="1" id="KW-0456">Lyase</keyword>
<dbReference type="InterPro" id="IPR032465">
    <property type="entry name" value="ACMSD"/>
</dbReference>
<organism evidence="3 4">
    <name type="scientific">Telmatospirillum siberiense</name>
    <dbReference type="NCBI Taxonomy" id="382514"/>
    <lineage>
        <taxon>Bacteria</taxon>
        <taxon>Pseudomonadati</taxon>
        <taxon>Pseudomonadota</taxon>
        <taxon>Alphaproteobacteria</taxon>
        <taxon>Rhodospirillales</taxon>
        <taxon>Rhodospirillaceae</taxon>
        <taxon>Telmatospirillum</taxon>
    </lineage>
</organism>